<dbReference type="InterPro" id="IPR001063">
    <property type="entry name" value="Ribosomal_uL22"/>
</dbReference>
<evidence type="ECO:0008006" key="8">
    <source>
        <dbReference type="Google" id="ProtNLM"/>
    </source>
</evidence>
<reference evidence="5" key="2">
    <citation type="submission" date="2016-05" db="EMBL/GenBank/DDBJ databases">
        <title>Comparative analysis highlights variable genome content of wheat rusts and divergence of the mating loci.</title>
        <authorList>
            <person name="Cuomo C.A."/>
            <person name="Bakkeren G."/>
            <person name="Szabo L."/>
            <person name="Khalil H."/>
            <person name="Joly D."/>
            <person name="Goldberg J."/>
            <person name="Young S."/>
            <person name="Zeng Q."/>
            <person name="Fellers J."/>
        </authorList>
    </citation>
    <scope>NUCLEOTIDE SEQUENCE [LARGE SCALE GENOMIC DNA]</scope>
    <source>
        <strain evidence="5">1-1 BBBD Race 1</strain>
    </source>
</reference>
<gene>
    <name evidence="5" type="ORF">PTTG_25303</name>
</gene>
<protein>
    <recommendedName>
        <fullName evidence="8">50S ribosomal protein L22</fullName>
    </recommendedName>
</protein>
<dbReference type="PANTHER" id="PTHR13501">
    <property type="entry name" value="CHLOROPLAST 50S RIBOSOMAL PROTEIN L22-RELATED"/>
    <property type="match status" value="1"/>
</dbReference>
<dbReference type="Gene3D" id="3.90.470.10">
    <property type="entry name" value="Ribosomal protein L22/L17"/>
    <property type="match status" value="1"/>
</dbReference>
<dbReference type="GO" id="GO:0003735">
    <property type="term" value="F:structural constituent of ribosome"/>
    <property type="evidence" value="ECO:0007669"/>
    <property type="project" value="InterPro"/>
</dbReference>
<dbReference type="EnsemblFungi" id="PTTG_25303-t43_1">
    <property type="protein sequence ID" value="PTTG_25303-t43_1-p1"/>
    <property type="gene ID" value="PTTG_25303"/>
</dbReference>
<evidence type="ECO:0000256" key="3">
    <source>
        <dbReference type="ARBA" id="ARBA00023274"/>
    </source>
</evidence>
<dbReference type="AlphaFoldDB" id="A0A180H575"/>
<comment type="similarity">
    <text evidence="1 4">Belongs to the universal ribosomal protein uL22 family.</text>
</comment>
<sequence>MIRQPVKAGSQDRVSWRDQQRPFLPYAINHNTSSDLLVVSHKKLHKLADLINHHRSTVEQAVIPMRFSHKAIAAEVLELLLKAKLDVIERGFKPNRLVVAEASVTKGLHTTELQVRARGRHGKISHPTAKFNMTLRKPTDPNKLALQRRLTLKQASLWLSQRGIIAGSPSGSPLIV</sequence>
<dbReference type="SUPFAM" id="SSF54843">
    <property type="entry name" value="Ribosomal protein L22"/>
    <property type="match status" value="1"/>
</dbReference>
<dbReference type="VEuPathDB" id="FungiDB:PTTG_25303"/>
<reference evidence="6" key="4">
    <citation type="submission" date="2025-05" db="UniProtKB">
        <authorList>
            <consortium name="EnsemblFungi"/>
        </authorList>
    </citation>
    <scope>IDENTIFICATION</scope>
    <source>
        <strain evidence="6">isolate 1-1 / race 1 (BBBD)</strain>
    </source>
</reference>
<reference evidence="5" key="1">
    <citation type="submission" date="2009-11" db="EMBL/GenBank/DDBJ databases">
        <authorList>
            <consortium name="The Broad Institute Genome Sequencing Platform"/>
            <person name="Ward D."/>
            <person name="Feldgarden M."/>
            <person name="Earl A."/>
            <person name="Young S.K."/>
            <person name="Zeng Q."/>
            <person name="Koehrsen M."/>
            <person name="Alvarado L."/>
            <person name="Berlin A."/>
            <person name="Bochicchio J."/>
            <person name="Borenstein D."/>
            <person name="Chapman S.B."/>
            <person name="Chen Z."/>
            <person name="Engels R."/>
            <person name="Freedman E."/>
            <person name="Gellesch M."/>
            <person name="Goldberg J."/>
            <person name="Griggs A."/>
            <person name="Gujja S."/>
            <person name="Heilman E."/>
            <person name="Heiman D."/>
            <person name="Hepburn T."/>
            <person name="Howarth C."/>
            <person name="Jen D."/>
            <person name="Larson L."/>
            <person name="Lewis B."/>
            <person name="Mehta T."/>
            <person name="Park D."/>
            <person name="Pearson M."/>
            <person name="Roberts A."/>
            <person name="Saif S."/>
            <person name="Shea T."/>
            <person name="Shenoy N."/>
            <person name="Sisk P."/>
            <person name="Stolte C."/>
            <person name="Sykes S."/>
            <person name="Thomson T."/>
            <person name="Walk T."/>
            <person name="White J."/>
            <person name="Yandava C."/>
            <person name="Izard J."/>
            <person name="Baranova O.V."/>
            <person name="Blanton J.M."/>
            <person name="Tanner A.C."/>
            <person name="Dewhirst F.E."/>
            <person name="Haas B."/>
            <person name="Nusbaum C."/>
            <person name="Birren B."/>
        </authorList>
    </citation>
    <scope>NUCLEOTIDE SEQUENCE [LARGE SCALE GENOMIC DNA]</scope>
    <source>
        <strain evidence="5">1-1 BBBD Race 1</strain>
    </source>
</reference>
<accession>A0A180H575</accession>
<dbReference type="GO" id="GO:0006412">
    <property type="term" value="P:translation"/>
    <property type="evidence" value="ECO:0007669"/>
    <property type="project" value="InterPro"/>
</dbReference>
<dbReference type="Proteomes" id="UP000005240">
    <property type="component" value="Unassembled WGS sequence"/>
</dbReference>
<keyword evidence="7" id="KW-1185">Reference proteome</keyword>
<dbReference type="Pfam" id="PF00237">
    <property type="entry name" value="Ribosomal_L22"/>
    <property type="match status" value="1"/>
</dbReference>
<dbReference type="PANTHER" id="PTHR13501:SF10">
    <property type="entry name" value="LARGE RIBOSOMAL SUBUNIT PROTEIN UL22M"/>
    <property type="match status" value="1"/>
</dbReference>
<evidence type="ECO:0000313" key="5">
    <source>
        <dbReference type="EMBL" id="OAV99808.1"/>
    </source>
</evidence>
<evidence type="ECO:0000256" key="1">
    <source>
        <dbReference type="ARBA" id="ARBA00009451"/>
    </source>
</evidence>
<keyword evidence="3 4" id="KW-0687">Ribonucleoprotein</keyword>
<dbReference type="GO" id="GO:0015934">
    <property type="term" value="C:large ribosomal subunit"/>
    <property type="evidence" value="ECO:0007669"/>
    <property type="project" value="InterPro"/>
</dbReference>
<reference evidence="6 7" key="3">
    <citation type="journal article" date="2017" name="G3 (Bethesda)">
        <title>Comparative analysis highlights variable genome content of wheat rusts and divergence of the mating loci.</title>
        <authorList>
            <person name="Cuomo C.A."/>
            <person name="Bakkeren G."/>
            <person name="Khalil H.B."/>
            <person name="Panwar V."/>
            <person name="Joly D."/>
            <person name="Linning R."/>
            <person name="Sakthikumar S."/>
            <person name="Song X."/>
            <person name="Adiconis X."/>
            <person name="Fan L."/>
            <person name="Goldberg J.M."/>
            <person name="Levin J.Z."/>
            <person name="Young S."/>
            <person name="Zeng Q."/>
            <person name="Anikster Y."/>
            <person name="Bruce M."/>
            <person name="Wang M."/>
            <person name="Yin C."/>
            <person name="McCallum B."/>
            <person name="Szabo L.J."/>
            <person name="Hulbert S."/>
            <person name="Chen X."/>
            <person name="Fellers J.P."/>
        </authorList>
    </citation>
    <scope>NUCLEOTIDE SEQUENCE</scope>
    <source>
        <strain evidence="7">Isolate 1-1 / race 1 (BBBD)</strain>
        <strain evidence="6">isolate 1-1 / race 1 (BBBD)</strain>
    </source>
</reference>
<name>A0A180H575_PUCT1</name>
<proteinExistence type="inferred from homology"/>
<evidence type="ECO:0000313" key="6">
    <source>
        <dbReference type="EnsemblFungi" id="PTTG_25303-t43_1-p1"/>
    </source>
</evidence>
<evidence type="ECO:0000256" key="4">
    <source>
        <dbReference type="RuleBase" id="RU004005"/>
    </source>
</evidence>
<dbReference type="InterPro" id="IPR036394">
    <property type="entry name" value="Ribosomal_uL22_sf"/>
</dbReference>
<dbReference type="OrthoDB" id="416470at2759"/>
<organism evidence="5">
    <name type="scientific">Puccinia triticina (isolate 1-1 / race 1 (BBBD))</name>
    <name type="common">Brown leaf rust fungus</name>
    <dbReference type="NCBI Taxonomy" id="630390"/>
    <lineage>
        <taxon>Eukaryota</taxon>
        <taxon>Fungi</taxon>
        <taxon>Dikarya</taxon>
        <taxon>Basidiomycota</taxon>
        <taxon>Pucciniomycotina</taxon>
        <taxon>Pucciniomycetes</taxon>
        <taxon>Pucciniales</taxon>
        <taxon>Pucciniaceae</taxon>
        <taxon>Puccinia</taxon>
    </lineage>
</organism>
<evidence type="ECO:0000256" key="2">
    <source>
        <dbReference type="ARBA" id="ARBA00022980"/>
    </source>
</evidence>
<evidence type="ECO:0000313" key="7">
    <source>
        <dbReference type="Proteomes" id="UP000005240"/>
    </source>
</evidence>
<dbReference type="InterPro" id="IPR047867">
    <property type="entry name" value="Ribosomal_uL22_bac/org-type"/>
</dbReference>
<keyword evidence="2 4" id="KW-0689">Ribosomal protein</keyword>
<dbReference type="EMBL" id="ADAS02000002">
    <property type="protein sequence ID" value="OAV99808.1"/>
    <property type="molecule type" value="Genomic_DNA"/>
</dbReference>